<dbReference type="GO" id="GO:0004672">
    <property type="term" value="F:protein kinase activity"/>
    <property type="evidence" value="ECO:0007669"/>
    <property type="project" value="InterPro"/>
</dbReference>
<evidence type="ECO:0000256" key="1">
    <source>
        <dbReference type="ARBA" id="ARBA00009670"/>
    </source>
</evidence>
<name>A0AAU9DGN2_9FUSO</name>
<keyword evidence="5" id="KW-1185">Reference proteome</keyword>
<dbReference type="EMBL" id="AP027059">
    <property type="protein sequence ID" value="BDU50602.1"/>
    <property type="molecule type" value="Genomic_DNA"/>
</dbReference>
<reference evidence="4 5" key="1">
    <citation type="submission" date="2022-11" db="EMBL/GenBank/DDBJ databases">
        <title>Haliovirga abyssi gen. nov., sp. nov., a mesophilic fermentative bacterium isolated from the Iheya North hydrothermal field and the proposal of Haliovirgaceae fam. nov.</title>
        <authorList>
            <person name="Miyazaki U."/>
            <person name="Tame A."/>
            <person name="Miyazaki J."/>
            <person name="Takai K."/>
            <person name="Sawayama S."/>
            <person name="Kitajima M."/>
            <person name="Okamoto A."/>
            <person name="Nakagawa S."/>
        </authorList>
    </citation>
    <scope>NUCLEOTIDE SEQUENCE [LARGE SCALE GENOMIC DNA]</scope>
    <source>
        <strain evidence="4 5">IC12</strain>
    </source>
</reference>
<keyword evidence="2" id="KW-1133">Transmembrane helix</keyword>
<dbReference type="KEGG" id="haby:HLVA_11710"/>
<keyword evidence="2" id="KW-0812">Transmembrane</keyword>
<dbReference type="CDD" id="cd05121">
    <property type="entry name" value="ABC1_ADCK3-like"/>
    <property type="match status" value="1"/>
</dbReference>
<evidence type="ECO:0000313" key="5">
    <source>
        <dbReference type="Proteomes" id="UP001321582"/>
    </source>
</evidence>
<dbReference type="PANTHER" id="PTHR10566:SF113">
    <property type="entry name" value="PROTEIN ACTIVITY OF BC1 COMPLEX KINASE 7, CHLOROPLASTIC"/>
    <property type="match status" value="1"/>
</dbReference>
<proteinExistence type="inferred from homology"/>
<dbReference type="Gene3D" id="1.10.510.10">
    <property type="entry name" value="Transferase(Phosphotransferase) domain 1"/>
    <property type="match status" value="1"/>
</dbReference>
<protein>
    <submittedName>
        <fullName evidence="4">Ubiquinone biosynthesis protein UbiB</fullName>
    </submittedName>
</protein>
<organism evidence="4 5">
    <name type="scientific">Haliovirga abyssi</name>
    <dbReference type="NCBI Taxonomy" id="2996794"/>
    <lineage>
        <taxon>Bacteria</taxon>
        <taxon>Fusobacteriati</taxon>
        <taxon>Fusobacteriota</taxon>
        <taxon>Fusobacteriia</taxon>
        <taxon>Fusobacteriales</taxon>
        <taxon>Haliovirgaceae</taxon>
        <taxon>Haliovirga</taxon>
    </lineage>
</organism>
<keyword evidence="2" id="KW-0472">Membrane</keyword>
<accession>A0AAU9DGN2</accession>
<dbReference type="InterPro" id="IPR050154">
    <property type="entry name" value="UbiB_kinase"/>
</dbReference>
<gene>
    <name evidence="4" type="ORF">HLVA_11710</name>
</gene>
<dbReference type="PANTHER" id="PTHR10566">
    <property type="entry name" value="CHAPERONE-ACTIVITY OF BC1 COMPLEX CABC1 -RELATED"/>
    <property type="match status" value="1"/>
</dbReference>
<feature type="transmembrane region" description="Helical" evidence="2">
    <location>
        <begin position="531"/>
        <end position="550"/>
    </location>
</feature>
<dbReference type="GO" id="GO:0005524">
    <property type="term" value="F:ATP binding"/>
    <property type="evidence" value="ECO:0007669"/>
    <property type="project" value="InterPro"/>
</dbReference>
<comment type="similarity">
    <text evidence="1">Belongs to the protein kinase superfamily. ADCK protein kinase family.</text>
</comment>
<feature type="domain" description="Protein kinase" evidence="3">
    <location>
        <begin position="130"/>
        <end position="460"/>
    </location>
</feature>
<evidence type="ECO:0000313" key="4">
    <source>
        <dbReference type="EMBL" id="BDU50602.1"/>
    </source>
</evidence>
<dbReference type="PROSITE" id="PS50011">
    <property type="entry name" value="PROTEIN_KINASE_DOM"/>
    <property type="match status" value="1"/>
</dbReference>
<evidence type="ECO:0000256" key="2">
    <source>
        <dbReference type="SAM" id="Phobius"/>
    </source>
</evidence>
<dbReference type="AlphaFoldDB" id="A0AAU9DGN2"/>
<dbReference type="SUPFAM" id="SSF56112">
    <property type="entry name" value="Protein kinase-like (PK-like)"/>
    <property type="match status" value="1"/>
</dbReference>
<sequence length="555" mass="63730">MIGLRRKVEYFRRYRHILSVLFKYGFGHVVEKLNVEYYIESGKKILKIKSKEGKEQKLKGAERLKLAFEELGPTFIKFGQILSTRPDLIPMDYIEQLKELQDKIEPIEFGEIEEILNLNYGEDYKKVFKKVEKEVLGSASIGQVHKALLNDGTEVVIKVKKPDTDHIVELDISILYNIAVIIEKKIPELAYYNPVKLVNEFSKSIKKEMDFTLEGKNNDIIRMNFKKFKNFKVPKIYWDYTNEDILVMEFVKGKKLYDVLDGNLENGEFLAKLGANIFLKQILEDGFFHADPHPGNIFLVGKDTIVFIDYGMVGTLDEEAQENMAEILEGIVLKDIVKILNAFKNFDTLPDDLNERALKSEMRELLEKYYNTSLKNINIGKLIYEMSNIVIKYKIYVPADFFLMGKTLMTIDGIGRALYPDFDMIEVAKPFVKKLLIRKLSPERVGKKMLKSIKNYDNFFEGFPINMGVLFEKLKKDKIGIEIKSKDVKEFNATIDKTINKLSTSIIIAAIIIGSSMLIQSRTGFSIHGYSILGISGFVIAGFFGMVLVIDTFKS</sequence>
<dbReference type="Proteomes" id="UP001321582">
    <property type="component" value="Chromosome"/>
</dbReference>
<dbReference type="RefSeq" id="WP_307903466.1">
    <property type="nucleotide sequence ID" value="NZ_AP027059.1"/>
</dbReference>
<feature type="transmembrane region" description="Helical" evidence="2">
    <location>
        <begin position="502"/>
        <end position="519"/>
    </location>
</feature>
<keyword evidence="4" id="KW-0830">Ubiquinone</keyword>
<dbReference type="InterPro" id="IPR004147">
    <property type="entry name" value="ABC1_dom"/>
</dbReference>
<evidence type="ECO:0000259" key="3">
    <source>
        <dbReference type="PROSITE" id="PS50011"/>
    </source>
</evidence>
<dbReference type="Pfam" id="PF03109">
    <property type="entry name" value="ABC1"/>
    <property type="match status" value="1"/>
</dbReference>
<dbReference type="InterPro" id="IPR000719">
    <property type="entry name" value="Prot_kinase_dom"/>
</dbReference>
<dbReference type="InterPro" id="IPR011009">
    <property type="entry name" value="Kinase-like_dom_sf"/>
</dbReference>